<dbReference type="EMBL" id="JACGWN010000012">
    <property type="protein sequence ID" value="KAL0415291.1"/>
    <property type="molecule type" value="Genomic_DNA"/>
</dbReference>
<organism evidence="2">
    <name type="scientific">Sesamum latifolium</name>
    <dbReference type="NCBI Taxonomy" id="2727402"/>
    <lineage>
        <taxon>Eukaryota</taxon>
        <taxon>Viridiplantae</taxon>
        <taxon>Streptophyta</taxon>
        <taxon>Embryophyta</taxon>
        <taxon>Tracheophyta</taxon>
        <taxon>Spermatophyta</taxon>
        <taxon>Magnoliopsida</taxon>
        <taxon>eudicotyledons</taxon>
        <taxon>Gunneridae</taxon>
        <taxon>Pentapetalae</taxon>
        <taxon>asterids</taxon>
        <taxon>lamiids</taxon>
        <taxon>Lamiales</taxon>
        <taxon>Pedaliaceae</taxon>
        <taxon>Sesamum</taxon>
    </lineage>
</organism>
<evidence type="ECO:0000256" key="1">
    <source>
        <dbReference type="SAM" id="MobiDB-lite"/>
    </source>
</evidence>
<comment type="caution">
    <text evidence="2">The sequence shown here is derived from an EMBL/GenBank/DDBJ whole genome shotgun (WGS) entry which is preliminary data.</text>
</comment>
<protein>
    <submittedName>
        <fullName evidence="2">Uncharacterized protein</fullName>
    </submittedName>
</protein>
<evidence type="ECO:0000313" key="2">
    <source>
        <dbReference type="EMBL" id="KAL0415291.1"/>
    </source>
</evidence>
<proteinExistence type="predicted"/>
<name>A0AAW2UH82_9LAMI</name>
<sequence>MMSEANDVALAPEYPGGLKTDLTLALPGGGGEAETPKPRRNAGSPTRRT</sequence>
<gene>
    <name evidence="2" type="ORF">Slati_3361000</name>
</gene>
<feature type="region of interest" description="Disordered" evidence="1">
    <location>
        <begin position="1"/>
        <end position="49"/>
    </location>
</feature>
<reference evidence="2" key="1">
    <citation type="submission" date="2020-06" db="EMBL/GenBank/DDBJ databases">
        <authorList>
            <person name="Li T."/>
            <person name="Hu X."/>
            <person name="Zhang T."/>
            <person name="Song X."/>
            <person name="Zhang H."/>
            <person name="Dai N."/>
            <person name="Sheng W."/>
            <person name="Hou X."/>
            <person name="Wei L."/>
        </authorList>
    </citation>
    <scope>NUCLEOTIDE SEQUENCE</scope>
    <source>
        <strain evidence="2">KEN1</strain>
        <tissue evidence="2">Leaf</tissue>
    </source>
</reference>
<accession>A0AAW2UH82</accession>
<reference evidence="2" key="2">
    <citation type="journal article" date="2024" name="Plant">
        <title>Genomic evolution and insights into agronomic trait innovations of Sesamum species.</title>
        <authorList>
            <person name="Miao H."/>
            <person name="Wang L."/>
            <person name="Qu L."/>
            <person name="Liu H."/>
            <person name="Sun Y."/>
            <person name="Le M."/>
            <person name="Wang Q."/>
            <person name="Wei S."/>
            <person name="Zheng Y."/>
            <person name="Lin W."/>
            <person name="Duan Y."/>
            <person name="Cao H."/>
            <person name="Xiong S."/>
            <person name="Wang X."/>
            <person name="Wei L."/>
            <person name="Li C."/>
            <person name="Ma Q."/>
            <person name="Ju M."/>
            <person name="Zhao R."/>
            <person name="Li G."/>
            <person name="Mu C."/>
            <person name="Tian Q."/>
            <person name="Mei H."/>
            <person name="Zhang T."/>
            <person name="Gao T."/>
            <person name="Zhang H."/>
        </authorList>
    </citation>
    <scope>NUCLEOTIDE SEQUENCE</scope>
    <source>
        <strain evidence="2">KEN1</strain>
    </source>
</reference>
<dbReference type="AlphaFoldDB" id="A0AAW2UH82"/>